<evidence type="ECO:0000256" key="7">
    <source>
        <dbReference type="SAM" id="Phobius"/>
    </source>
</evidence>
<keyword evidence="4 7" id="KW-0812">Transmembrane</keyword>
<keyword evidence="2" id="KW-0813">Transport</keyword>
<feature type="transmembrane region" description="Helical" evidence="7">
    <location>
        <begin position="292"/>
        <end position="315"/>
    </location>
</feature>
<dbReference type="InterPro" id="IPR020846">
    <property type="entry name" value="MFS_dom"/>
</dbReference>
<dbReference type="PANTHER" id="PTHR23513:SF9">
    <property type="entry name" value="ENTEROBACTIN EXPORTER ENTS"/>
    <property type="match status" value="1"/>
</dbReference>
<evidence type="ECO:0000256" key="5">
    <source>
        <dbReference type="ARBA" id="ARBA00022989"/>
    </source>
</evidence>
<dbReference type="Gene3D" id="1.20.1250.20">
    <property type="entry name" value="MFS general substrate transporter like domains"/>
    <property type="match status" value="1"/>
</dbReference>
<dbReference type="CDD" id="cd06173">
    <property type="entry name" value="MFS_MefA_like"/>
    <property type="match status" value="1"/>
</dbReference>
<dbReference type="Proteomes" id="UP000256253">
    <property type="component" value="Unassembled WGS sequence"/>
</dbReference>
<dbReference type="PANTHER" id="PTHR23513">
    <property type="entry name" value="INTEGRAL MEMBRANE EFFLUX PROTEIN-RELATED"/>
    <property type="match status" value="1"/>
</dbReference>
<feature type="transmembrane region" description="Helical" evidence="7">
    <location>
        <begin position="110"/>
        <end position="127"/>
    </location>
</feature>
<feature type="transmembrane region" description="Helical" evidence="7">
    <location>
        <begin position="262"/>
        <end position="285"/>
    </location>
</feature>
<keyword evidence="3" id="KW-1003">Cell membrane</keyword>
<evidence type="ECO:0000256" key="1">
    <source>
        <dbReference type="ARBA" id="ARBA00004429"/>
    </source>
</evidence>
<comment type="subcellular location">
    <subcellularLocation>
        <location evidence="1">Cell inner membrane</location>
        <topology evidence="1">Multi-pass membrane protein</topology>
    </subcellularLocation>
</comment>
<keyword evidence="6 7" id="KW-0472">Membrane</keyword>
<feature type="transmembrane region" description="Helical" evidence="7">
    <location>
        <begin position="51"/>
        <end position="71"/>
    </location>
</feature>
<dbReference type="AlphaFoldDB" id="A0A3D9UR75"/>
<evidence type="ECO:0000313" key="9">
    <source>
        <dbReference type="EMBL" id="REF29145.1"/>
    </source>
</evidence>
<dbReference type="GO" id="GO:0005886">
    <property type="term" value="C:plasma membrane"/>
    <property type="evidence" value="ECO:0007669"/>
    <property type="project" value="UniProtKB-SubCell"/>
</dbReference>
<accession>A0A3D9UR75</accession>
<organism evidence="9 10">
    <name type="scientific">Calidifontibacter indicus</name>
    <dbReference type="NCBI Taxonomy" id="419650"/>
    <lineage>
        <taxon>Bacteria</taxon>
        <taxon>Bacillati</taxon>
        <taxon>Actinomycetota</taxon>
        <taxon>Actinomycetes</taxon>
        <taxon>Micrococcales</taxon>
        <taxon>Dermacoccaceae</taxon>
        <taxon>Calidifontibacter</taxon>
    </lineage>
</organism>
<sequence>MSRVRGLLADTRPLRVPAYRRLWWTNIITLIGAQLTVVAVPAQIYGITGSSAWVGLTGLFGLVPLIVFGLYGGALADAMDRRTLLSITTLGLIATSALFFVQAALGLHNVWLILGLFAVQQAFFAVNQPTRSAIYPRLVPLDQLPAANSLNMTVMQFGAIAGPLVGGVLIPILGYSWLYLVDTITLFATLWAVVGLPAMPPMGEVRKAGFRSVMEGFAYLRSHHVLLMSFVVDIIAMVFGMPRALFPQIAHLDFGGPDGGGLAFALLFAAIPAGAVLGGVLSGWVSRVERQGLAVVVSIIAWGAAIVVFGVAVGFGHGRAGAALVVAVIALMVAGAADMASAAFRTTMLQEAATDDVRGRLQGVFTVVVAGGPRVADVAHGAAAVTLGTAWTAAGGGLLVIVLVVVAALAVPVFVRYRVQRGLSVKNG</sequence>
<evidence type="ECO:0000256" key="2">
    <source>
        <dbReference type="ARBA" id="ARBA00022448"/>
    </source>
</evidence>
<feature type="domain" description="Major facilitator superfamily (MFS) profile" evidence="8">
    <location>
        <begin position="208"/>
        <end position="428"/>
    </location>
</feature>
<dbReference type="EMBL" id="QTUA01000001">
    <property type="protein sequence ID" value="REF29145.1"/>
    <property type="molecule type" value="Genomic_DNA"/>
</dbReference>
<evidence type="ECO:0000256" key="4">
    <source>
        <dbReference type="ARBA" id="ARBA00022692"/>
    </source>
</evidence>
<dbReference type="InterPro" id="IPR010290">
    <property type="entry name" value="TM_effector"/>
</dbReference>
<feature type="transmembrane region" description="Helical" evidence="7">
    <location>
        <begin position="21"/>
        <end position="45"/>
    </location>
</feature>
<keyword evidence="5 7" id="KW-1133">Transmembrane helix</keyword>
<feature type="transmembrane region" description="Helical" evidence="7">
    <location>
        <begin position="224"/>
        <end position="242"/>
    </location>
</feature>
<dbReference type="InterPro" id="IPR036259">
    <property type="entry name" value="MFS_trans_sf"/>
</dbReference>
<keyword evidence="10" id="KW-1185">Reference proteome</keyword>
<feature type="transmembrane region" description="Helical" evidence="7">
    <location>
        <begin position="391"/>
        <end position="415"/>
    </location>
</feature>
<feature type="transmembrane region" description="Helical" evidence="7">
    <location>
        <begin position="157"/>
        <end position="178"/>
    </location>
</feature>
<evidence type="ECO:0000259" key="8">
    <source>
        <dbReference type="PROSITE" id="PS50850"/>
    </source>
</evidence>
<evidence type="ECO:0000256" key="6">
    <source>
        <dbReference type="ARBA" id="ARBA00023136"/>
    </source>
</evidence>
<reference evidence="9 10" key="1">
    <citation type="submission" date="2018-08" db="EMBL/GenBank/DDBJ databases">
        <title>Sequencing the genomes of 1000 actinobacteria strains.</title>
        <authorList>
            <person name="Klenk H.-P."/>
        </authorList>
    </citation>
    <scope>NUCLEOTIDE SEQUENCE [LARGE SCALE GENOMIC DNA]</scope>
    <source>
        <strain evidence="9 10">DSM 22967</strain>
    </source>
</reference>
<dbReference type="RefSeq" id="WP_115924019.1">
    <property type="nucleotide sequence ID" value="NZ_QTUA01000001.1"/>
</dbReference>
<proteinExistence type="predicted"/>
<dbReference type="OrthoDB" id="5494559at2"/>
<dbReference type="GO" id="GO:0022857">
    <property type="term" value="F:transmembrane transporter activity"/>
    <property type="evidence" value="ECO:0007669"/>
    <property type="project" value="InterPro"/>
</dbReference>
<dbReference type="PROSITE" id="PS50850">
    <property type="entry name" value="MFS"/>
    <property type="match status" value="1"/>
</dbReference>
<gene>
    <name evidence="9" type="ORF">DFJ65_0078</name>
</gene>
<feature type="transmembrane region" description="Helical" evidence="7">
    <location>
        <begin position="364"/>
        <end position="385"/>
    </location>
</feature>
<comment type="caution">
    <text evidence="9">The sequence shown here is derived from an EMBL/GenBank/DDBJ whole genome shotgun (WGS) entry which is preliminary data.</text>
</comment>
<feature type="transmembrane region" description="Helical" evidence="7">
    <location>
        <begin position="321"/>
        <end position="344"/>
    </location>
</feature>
<dbReference type="SUPFAM" id="SSF103473">
    <property type="entry name" value="MFS general substrate transporter"/>
    <property type="match status" value="1"/>
</dbReference>
<evidence type="ECO:0000313" key="10">
    <source>
        <dbReference type="Proteomes" id="UP000256253"/>
    </source>
</evidence>
<evidence type="ECO:0000256" key="3">
    <source>
        <dbReference type="ARBA" id="ARBA00022475"/>
    </source>
</evidence>
<dbReference type="Pfam" id="PF05977">
    <property type="entry name" value="MFS_3"/>
    <property type="match status" value="1"/>
</dbReference>
<feature type="transmembrane region" description="Helical" evidence="7">
    <location>
        <begin position="83"/>
        <end position="104"/>
    </location>
</feature>
<protein>
    <submittedName>
        <fullName evidence="9">Transmembrane secretion effector</fullName>
    </submittedName>
</protein>
<feature type="transmembrane region" description="Helical" evidence="7">
    <location>
        <begin position="184"/>
        <end position="203"/>
    </location>
</feature>
<name>A0A3D9UR75_9MICO</name>